<comment type="similarity">
    <text evidence="2 8">Belongs to the major facilitator superfamily. Bcr/CmlA family.</text>
</comment>
<feature type="transmembrane region" description="Helical" evidence="8">
    <location>
        <begin position="5"/>
        <end position="23"/>
    </location>
</feature>
<feature type="transmembrane region" description="Helical" evidence="8">
    <location>
        <begin position="304"/>
        <end position="330"/>
    </location>
</feature>
<feature type="transmembrane region" description="Helical" evidence="8">
    <location>
        <begin position="162"/>
        <end position="182"/>
    </location>
</feature>
<accession>A0A0M7AJU4</accession>
<dbReference type="AlphaFoldDB" id="A0A0M7AJU4"/>
<keyword evidence="4" id="KW-1003">Cell membrane</keyword>
<evidence type="ECO:0000256" key="4">
    <source>
        <dbReference type="ARBA" id="ARBA00022475"/>
    </source>
</evidence>
<gene>
    <name evidence="10" type="primary">bcr_1</name>
    <name evidence="10" type="ORF">LAX5112_03987</name>
</gene>
<dbReference type="InterPro" id="IPR036259">
    <property type="entry name" value="MFS_trans_sf"/>
</dbReference>
<evidence type="ECO:0000256" key="7">
    <source>
        <dbReference type="ARBA" id="ARBA00023136"/>
    </source>
</evidence>
<feature type="transmembrane region" description="Helical" evidence="8">
    <location>
        <begin position="99"/>
        <end position="120"/>
    </location>
</feature>
<dbReference type="GO" id="GO:0042910">
    <property type="term" value="F:xenobiotic transmembrane transporter activity"/>
    <property type="evidence" value="ECO:0007669"/>
    <property type="project" value="InterPro"/>
</dbReference>
<evidence type="ECO:0000256" key="2">
    <source>
        <dbReference type="ARBA" id="ARBA00006236"/>
    </source>
</evidence>
<comment type="subcellular location">
    <subcellularLocation>
        <location evidence="8">Cell inner membrane</location>
        <topology evidence="8">Multi-pass membrane protein</topology>
    </subcellularLocation>
    <subcellularLocation>
        <location evidence="1">Cell membrane</location>
        <topology evidence="1">Multi-pass membrane protein</topology>
    </subcellularLocation>
</comment>
<feature type="transmembrane region" description="Helical" evidence="8">
    <location>
        <begin position="74"/>
        <end position="93"/>
    </location>
</feature>
<sequence>MSIGFVRSAVVLGLLAVVGPFAIDLYLPAMPQIVADLNTDDAAVQFTFTVYFIAFGLAQLIYGPLADRYGRRLPVFLGLVVYIIGSLMCAWAPDVDALTLGRLVQAIGAGAPMVIVRAVVRDLHTGTEATRLMALVMLVFSISPMLAPLAGSVLITFGSWRLIFLTLGVLAFASMVMIYFQLPETLPPERRSKIDAAALVRSTIYLSGDARFLGLTLIGGFALASFFVFIAAAPLVYMTQYELTPTGFSIVFAINAVGFFASSQFAAPLGERFGMARVAFVGVGGFTAATTTLFLLVWSGLDGLPILMALLFVANSFLGQVIAPAMVMALEDHGEHAGMASSLGGTLQMVAGGVMIGLCTPFFDRTALPLTGAIAACAIITLALALVTFRPARRGDAPAE</sequence>
<dbReference type="RefSeq" id="WP_055673280.1">
    <property type="nucleotide sequence ID" value="NZ_CXWD01000018.1"/>
</dbReference>
<dbReference type="PANTHER" id="PTHR23502">
    <property type="entry name" value="MAJOR FACILITATOR SUPERFAMILY"/>
    <property type="match status" value="1"/>
</dbReference>
<evidence type="ECO:0000256" key="8">
    <source>
        <dbReference type="RuleBase" id="RU365088"/>
    </source>
</evidence>
<evidence type="ECO:0000259" key="9">
    <source>
        <dbReference type="PROSITE" id="PS50850"/>
    </source>
</evidence>
<proteinExistence type="inferred from homology"/>
<dbReference type="CDD" id="cd17320">
    <property type="entry name" value="MFS_MdfA_MDR_like"/>
    <property type="match status" value="1"/>
</dbReference>
<dbReference type="PANTHER" id="PTHR23502:SF132">
    <property type="entry name" value="POLYAMINE TRANSPORTER 2-RELATED"/>
    <property type="match status" value="1"/>
</dbReference>
<evidence type="ECO:0000256" key="3">
    <source>
        <dbReference type="ARBA" id="ARBA00022448"/>
    </source>
</evidence>
<dbReference type="GO" id="GO:0005886">
    <property type="term" value="C:plasma membrane"/>
    <property type="evidence" value="ECO:0007669"/>
    <property type="project" value="UniProtKB-SubCell"/>
</dbReference>
<evidence type="ECO:0000256" key="6">
    <source>
        <dbReference type="ARBA" id="ARBA00022989"/>
    </source>
</evidence>
<dbReference type="EMBL" id="CXWD01000018">
    <property type="protein sequence ID" value="CTQ74821.1"/>
    <property type="molecule type" value="Genomic_DNA"/>
</dbReference>
<dbReference type="STRING" id="388408.LAX5112_03987"/>
<dbReference type="Pfam" id="PF07690">
    <property type="entry name" value="MFS_1"/>
    <property type="match status" value="1"/>
</dbReference>
<dbReference type="PROSITE" id="PS50850">
    <property type="entry name" value="MFS"/>
    <property type="match status" value="1"/>
</dbReference>
<keyword evidence="7 8" id="KW-0472">Membrane</keyword>
<dbReference type="Gene3D" id="1.20.1720.10">
    <property type="entry name" value="Multidrug resistance protein D"/>
    <property type="match status" value="1"/>
</dbReference>
<keyword evidence="6 8" id="KW-1133">Transmembrane helix</keyword>
<organism evidence="10 11">
    <name type="scientific">Roseibium alexandrii</name>
    <dbReference type="NCBI Taxonomy" id="388408"/>
    <lineage>
        <taxon>Bacteria</taxon>
        <taxon>Pseudomonadati</taxon>
        <taxon>Pseudomonadota</taxon>
        <taxon>Alphaproteobacteria</taxon>
        <taxon>Hyphomicrobiales</taxon>
        <taxon>Stappiaceae</taxon>
        <taxon>Roseibium</taxon>
    </lineage>
</organism>
<evidence type="ECO:0000256" key="1">
    <source>
        <dbReference type="ARBA" id="ARBA00004651"/>
    </source>
</evidence>
<keyword evidence="11" id="KW-1185">Reference proteome</keyword>
<dbReference type="InterPro" id="IPR020846">
    <property type="entry name" value="MFS_dom"/>
</dbReference>
<dbReference type="NCBIfam" id="TIGR00710">
    <property type="entry name" value="efflux_Bcr_CflA"/>
    <property type="match status" value="1"/>
</dbReference>
<keyword evidence="8" id="KW-0997">Cell inner membrane</keyword>
<evidence type="ECO:0000313" key="10">
    <source>
        <dbReference type="EMBL" id="CTQ74821.1"/>
    </source>
</evidence>
<dbReference type="GO" id="GO:0015385">
    <property type="term" value="F:sodium:proton antiporter activity"/>
    <property type="evidence" value="ECO:0007669"/>
    <property type="project" value="TreeGrafter"/>
</dbReference>
<dbReference type="GO" id="GO:1990961">
    <property type="term" value="P:xenobiotic detoxification by transmembrane export across the plasma membrane"/>
    <property type="evidence" value="ECO:0007669"/>
    <property type="project" value="InterPro"/>
</dbReference>
<protein>
    <recommendedName>
        <fullName evidence="8">Bcr/CflA family efflux transporter</fullName>
    </recommendedName>
</protein>
<dbReference type="InterPro" id="IPR011701">
    <property type="entry name" value="MFS"/>
</dbReference>
<feature type="transmembrane region" description="Helical" evidence="8">
    <location>
        <begin position="43"/>
        <end position="62"/>
    </location>
</feature>
<dbReference type="InterPro" id="IPR004812">
    <property type="entry name" value="Efflux_drug-R_Bcr/CmlA"/>
</dbReference>
<feature type="domain" description="Major facilitator superfamily (MFS) profile" evidence="9">
    <location>
        <begin position="8"/>
        <end position="393"/>
    </location>
</feature>
<feature type="transmembrane region" description="Helical" evidence="8">
    <location>
        <begin position="369"/>
        <end position="389"/>
    </location>
</feature>
<evidence type="ECO:0000256" key="5">
    <source>
        <dbReference type="ARBA" id="ARBA00022692"/>
    </source>
</evidence>
<feature type="transmembrane region" description="Helical" evidence="8">
    <location>
        <begin position="212"/>
        <end position="236"/>
    </location>
</feature>
<reference evidence="11" key="1">
    <citation type="submission" date="2015-07" db="EMBL/GenBank/DDBJ databases">
        <authorList>
            <person name="Rodrigo-Torres Lidia"/>
            <person name="Arahal R.David."/>
        </authorList>
    </citation>
    <scope>NUCLEOTIDE SEQUENCE [LARGE SCALE GENOMIC DNA]</scope>
    <source>
        <strain evidence="11">CECT 5112</strain>
    </source>
</reference>
<feature type="transmembrane region" description="Helical" evidence="8">
    <location>
        <begin position="132"/>
        <end position="156"/>
    </location>
</feature>
<dbReference type="Proteomes" id="UP000053235">
    <property type="component" value="Unassembled WGS sequence"/>
</dbReference>
<evidence type="ECO:0000313" key="11">
    <source>
        <dbReference type="Proteomes" id="UP000053235"/>
    </source>
</evidence>
<dbReference type="OrthoDB" id="9800416at2"/>
<feature type="transmembrane region" description="Helical" evidence="8">
    <location>
        <begin position="278"/>
        <end position="298"/>
    </location>
</feature>
<dbReference type="SUPFAM" id="SSF103473">
    <property type="entry name" value="MFS general substrate transporter"/>
    <property type="match status" value="1"/>
</dbReference>
<keyword evidence="3 8" id="KW-0813">Transport</keyword>
<feature type="transmembrane region" description="Helical" evidence="8">
    <location>
        <begin position="248"/>
        <end position="266"/>
    </location>
</feature>
<name>A0A0M7AJU4_9HYPH</name>
<feature type="transmembrane region" description="Helical" evidence="8">
    <location>
        <begin position="342"/>
        <end position="363"/>
    </location>
</feature>
<keyword evidence="5 8" id="KW-0812">Transmembrane</keyword>